<dbReference type="GO" id="GO:0016020">
    <property type="term" value="C:membrane"/>
    <property type="evidence" value="ECO:0007669"/>
    <property type="project" value="TreeGrafter"/>
</dbReference>
<dbReference type="Proteomes" id="UP000315648">
    <property type="component" value="Unassembled WGS sequence"/>
</dbReference>
<evidence type="ECO:0000256" key="1">
    <source>
        <dbReference type="ARBA" id="ARBA00022723"/>
    </source>
</evidence>
<organism evidence="5 6">
    <name type="scientific">Rariglobus hedericola</name>
    <dbReference type="NCBI Taxonomy" id="2597822"/>
    <lineage>
        <taxon>Bacteria</taxon>
        <taxon>Pseudomonadati</taxon>
        <taxon>Verrucomicrobiota</taxon>
        <taxon>Opitutia</taxon>
        <taxon>Opitutales</taxon>
        <taxon>Opitutaceae</taxon>
        <taxon>Rariglobus</taxon>
    </lineage>
</organism>
<gene>
    <name evidence="5" type="ORF">FPL22_12995</name>
</gene>
<sequence>MRLRFLTPALAILAFLMTSVSAQPMIKSVQTGQPVVALTFDDGPHATQTPVLLELFARENIKVTFFEIGQNVAKHPDLARAIVTAGHEIANHSKTHPKLGDMSDIAAIRAELVETQTIIKEATGITPVVFRAPYISHGPALWTVLGELKLPSISGSFSASDWDAKVTEDQIIATCSQAGAGDIVILHTWPEKTADALPAIIANLRAKGLRFVTVSELLALAAAK</sequence>
<keyword evidence="2" id="KW-0378">Hydrolase</keyword>
<dbReference type="PANTHER" id="PTHR10587">
    <property type="entry name" value="GLYCOSYL TRANSFERASE-RELATED"/>
    <property type="match status" value="1"/>
</dbReference>
<dbReference type="PROSITE" id="PS51677">
    <property type="entry name" value="NODB"/>
    <property type="match status" value="1"/>
</dbReference>
<dbReference type="CDD" id="cd10917">
    <property type="entry name" value="CE4_NodB_like_6s_7s"/>
    <property type="match status" value="1"/>
</dbReference>
<dbReference type="InterPro" id="IPR002509">
    <property type="entry name" value="NODB_dom"/>
</dbReference>
<dbReference type="GO" id="GO:0005975">
    <property type="term" value="P:carbohydrate metabolic process"/>
    <property type="evidence" value="ECO:0007669"/>
    <property type="project" value="InterPro"/>
</dbReference>
<reference evidence="5 6" key="1">
    <citation type="submission" date="2019-07" db="EMBL/GenBank/DDBJ databases">
        <title>Description of 53C-WASEF.</title>
        <authorList>
            <person name="Pitt A."/>
            <person name="Hahn M.W."/>
        </authorList>
    </citation>
    <scope>NUCLEOTIDE SEQUENCE [LARGE SCALE GENOMIC DNA]</scope>
    <source>
        <strain evidence="5 6">53C-WASEF</strain>
    </source>
</reference>
<dbReference type="Gene3D" id="3.20.20.370">
    <property type="entry name" value="Glycoside hydrolase/deacetylase"/>
    <property type="match status" value="1"/>
</dbReference>
<keyword evidence="3" id="KW-0732">Signal</keyword>
<evidence type="ECO:0000256" key="3">
    <source>
        <dbReference type="SAM" id="SignalP"/>
    </source>
</evidence>
<evidence type="ECO:0000313" key="5">
    <source>
        <dbReference type="EMBL" id="TSJ77021.1"/>
    </source>
</evidence>
<feature type="chain" id="PRO_5021859231" evidence="3">
    <location>
        <begin position="23"/>
        <end position="224"/>
    </location>
</feature>
<dbReference type="PANTHER" id="PTHR10587:SF133">
    <property type="entry name" value="CHITIN DEACETYLASE 1-RELATED"/>
    <property type="match status" value="1"/>
</dbReference>
<dbReference type="GO" id="GO:0046872">
    <property type="term" value="F:metal ion binding"/>
    <property type="evidence" value="ECO:0007669"/>
    <property type="project" value="UniProtKB-KW"/>
</dbReference>
<feature type="signal peptide" evidence="3">
    <location>
        <begin position="1"/>
        <end position="22"/>
    </location>
</feature>
<protein>
    <submittedName>
        <fullName evidence="5">Polysaccharide deacetylase family protein</fullName>
    </submittedName>
</protein>
<accession>A0A556QK69</accession>
<dbReference type="InterPro" id="IPR050248">
    <property type="entry name" value="Polysacc_deacetylase_ArnD"/>
</dbReference>
<evidence type="ECO:0000259" key="4">
    <source>
        <dbReference type="PROSITE" id="PS51677"/>
    </source>
</evidence>
<dbReference type="EMBL" id="VMBG01000002">
    <property type="protein sequence ID" value="TSJ77021.1"/>
    <property type="molecule type" value="Genomic_DNA"/>
</dbReference>
<dbReference type="OrthoDB" id="2649545at2"/>
<dbReference type="InterPro" id="IPR011330">
    <property type="entry name" value="Glyco_hydro/deAcase_b/a-brl"/>
</dbReference>
<comment type="caution">
    <text evidence="5">The sequence shown here is derived from an EMBL/GenBank/DDBJ whole genome shotgun (WGS) entry which is preliminary data.</text>
</comment>
<keyword evidence="6" id="KW-1185">Reference proteome</keyword>
<evidence type="ECO:0000256" key="2">
    <source>
        <dbReference type="ARBA" id="ARBA00022801"/>
    </source>
</evidence>
<proteinExistence type="predicted"/>
<name>A0A556QK69_9BACT</name>
<dbReference type="Pfam" id="PF01522">
    <property type="entry name" value="Polysacc_deac_1"/>
    <property type="match status" value="1"/>
</dbReference>
<keyword evidence="1" id="KW-0479">Metal-binding</keyword>
<dbReference type="AlphaFoldDB" id="A0A556QK69"/>
<feature type="domain" description="NodB homology" evidence="4">
    <location>
        <begin position="34"/>
        <end position="212"/>
    </location>
</feature>
<evidence type="ECO:0000313" key="6">
    <source>
        <dbReference type="Proteomes" id="UP000315648"/>
    </source>
</evidence>
<dbReference type="GO" id="GO:0016810">
    <property type="term" value="F:hydrolase activity, acting on carbon-nitrogen (but not peptide) bonds"/>
    <property type="evidence" value="ECO:0007669"/>
    <property type="project" value="InterPro"/>
</dbReference>
<dbReference type="SUPFAM" id="SSF88713">
    <property type="entry name" value="Glycoside hydrolase/deacetylase"/>
    <property type="match status" value="1"/>
</dbReference>